<gene>
    <name evidence="1" type="ORF">DRV84_14745</name>
</gene>
<proteinExistence type="predicted"/>
<organism evidence="1 2">
    <name type="scientific">Rhodosalinus sediminis</name>
    <dbReference type="NCBI Taxonomy" id="1940533"/>
    <lineage>
        <taxon>Bacteria</taxon>
        <taxon>Pseudomonadati</taxon>
        <taxon>Pseudomonadota</taxon>
        <taxon>Alphaproteobacteria</taxon>
        <taxon>Rhodobacterales</taxon>
        <taxon>Paracoccaceae</taxon>
        <taxon>Rhodosalinus</taxon>
    </lineage>
</organism>
<evidence type="ECO:0000313" key="2">
    <source>
        <dbReference type="Proteomes" id="UP000257131"/>
    </source>
</evidence>
<keyword evidence="2" id="KW-1185">Reference proteome</keyword>
<sequence>MAARGLGMVSPRPLHGRGPSLPMLLLAHTWLHHVCPAMVGWNVPPQAGQVCAGRASISAR</sequence>
<evidence type="ECO:0000313" key="1">
    <source>
        <dbReference type="EMBL" id="REC53725.1"/>
    </source>
</evidence>
<dbReference type="AlphaFoldDB" id="A0A3D9BJK9"/>
<comment type="caution">
    <text evidence="1">The sequence shown here is derived from an EMBL/GenBank/DDBJ whole genome shotgun (WGS) entry which is preliminary data.</text>
</comment>
<dbReference type="Proteomes" id="UP000257131">
    <property type="component" value="Unassembled WGS sequence"/>
</dbReference>
<reference evidence="1 2" key="1">
    <citation type="journal article" date="2017" name="Int. J. Syst. Evol. Microbiol.">
        <title>Rhodosalinus sediminis gen. nov., sp. nov., isolated from marine saltern.</title>
        <authorList>
            <person name="Guo L.Y."/>
            <person name="Ling S.K."/>
            <person name="Li C.M."/>
            <person name="Chen G.J."/>
            <person name="Du Z.J."/>
        </authorList>
    </citation>
    <scope>NUCLEOTIDE SEQUENCE [LARGE SCALE GENOMIC DNA]</scope>
    <source>
        <strain evidence="1 2">WDN1C137</strain>
    </source>
</reference>
<accession>A0A3D9BJK9</accession>
<protein>
    <submittedName>
        <fullName evidence="1">Uncharacterized protein</fullName>
    </submittedName>
</protein>
<dbReference type="EMBL" id="QOHR01000048">
    <property type="protein sequence ID" value="REC53725.1"/>
    <property type="molecule type" value="Genomic_DNA"/>
</dbReference>
<name>A0A3D9BJK9_9RHOB</name>